<reference evidence="3" key="1">
    <citation type="submission" date="2016-10" db="EMBL/GenBank/DDBJ databases">
        <authorList>
            <person name="Varghese N."/>
            <person name="Submissions S."/>
        </authorList>
    </citation>
    <scope>NUCLEOTIDE SEQUENCE [LARGE SCALE GENOMIC DNA]</scope>
    <source>
        <strain evidence="3">DSM 6150</strain>
    </source>
</reference>
<dbReference type="Proteomes" id="UP000242869">
    <property type="component" value="Unassembled WGS sequence"/>
</dbReference>
<dbReference type="EMBL" id="FOVE01000009">
    <property type="protein sequence ID" value="SFN45137.1"/>
    <property type="molecule type" value="Genomic_DNA"/>
</dbReference>
<gene>
    <name evidence="2" type="ORF">SAMN05660284_01523</name>
</gene>
<evidence type="ECO:0000313" key="3">
    <source>
        <dbReference type="Proteomes" id="UP000242869"/>
    </source>
</evidence>
<evidence type="ECO:0000256" key="1">
    <source>
        <dbReference type="SAM" id="Coils"/>
    </source>
</evidence>
<protein>
    <submittedName>
        <fullName evidence="2">Uncharacterized protein</fullName>
    </submittedName>
</protein>
<dbReference type="RefSeq" id="WP_091193839.1">
    <property type="nucleotide sequence ID" value="NZ_FOVE01000009.1"/>
</dbReference>
<accession>A0A1I4Z4P8</accession>
<proteinExistence type="predicted"/>
<sequence>MTTPSQAADQFTSNTEVEHQPAWLAIQDALESLQKRLRIEPMEMLKLSTHFNCTVRTKLADCQSFGDEGFLQKSYLFILRSAFVSDFNQFKKSIADHPLLETIEATNRFLEIVGADGMPHSGDLHGIRVDEDVAASNLDFVDNMERAIEQLLAYIEKISSEADQLHDRLTQFKSGMKAQAACVG</sequence>
<name>A0A1I4Z4P8_9NEIS</name>
<keyword evidence="3" id="KW-1185">Reference proteome</keyword>
<feature type="coiled-coil region" evidence="1">
    <location>
        <begin position="141"/>
        <end position="168"/>
    </location>
</feature>
<organism evidence="2 3">
    <name type="scientific">Formivibrio citricus</name>
    <dbReference type="NCBI Taxonomy" id="83765"/>
    <lineage>
        <taxon>Bacteria</taxon>
        <taxon>Pseudomonadati</taxon>
        <taxon>Pseudomonadota</taxon>
        <taxon>Betaproteobacteria</taxon>
        <taxon>Neisseriales</taxon>
        <taxon>Chitinibacteraceae</taxon>
        <taxon>Formivibrio</taxon>
    </lineage>
</organism>
<dbReference type="AlphaFoldDB" id="A0A1I4Z4P8"/>
<keyword evidence="1" id="KW-0175">Coiled coil</keyword>
<evidence type="ECO:0000313" key="2">
    <source>
        <dbReference type="EMBL" id="SFN45137.1"/>
    </source>
</evidence>